<dbReference type="AlphaFoldDB" id="A0A437Q0D4"/>
<dbReference type="EMBL" id="RZYA01000002">
    <property type="protein sequence ID" value="RVU27968.1"/>
    <property type="molecule type" value="Genomic_DNA"/>
</dbReference>
<dbReference type="PANTHER" id="PTHR16943:SF8">
    <property type="entry name" value="2-METHYLCITRATE DEHYDRATASE"/>
    <property type="match status" value="1"/>
</dbReference>
<accession>A0A437Q0D4</accession>
<dbReference type="Gene3D" id="3.30.1330.120">
    <property type="entry name" value="2-methylcitrate dehydratase PrpD"/>
    <property type="match status" value="1"/>
</dbReference>
<dbReference type="InterPro" id="IPR005656">
    <property type="entry name" value="MmgE_PrpD"/>
</dbReference>
<evidence type="ECO:0000259" key="3">
    <source>
        <dbReference type="Pfam" id="PF19305"/>
    </source>
</evidence>
<protein>
    <submittedName>
        <fullName evidence="4">MmgE/PrpD family protein</fullName>
    </submittedName>
</protein>
<proteinExistence type="inferred from homology"/>
<dbReference type="SUPFAM" id="SSF103378">
    <property type="entry name" value="2-methylcitrate dehydratase PrpD"/>
    <property type="match status" value="1"/>
</dbReference>
<dbReference type="InterPro" id="IPR045337">
    <property type="entry name" value="MmgE_PrpD_C"/>
</dbReference>
<reference evidence="4 5" key="1">
    <citation type="submission" date="2019-01" db="EMBL/GenBank/DDBJ databases">
        <title>Genome sequences of Streptomyces and Rhizobium isolates collected from root and soil.</title>
        <authorList>
            <person name="Chhettri S."/>
            <person name="Sevigny J.L."/>
            <person name="Sen A."/>
            <person name="Ennis N."/>
            <person name="Tisa L."/>
        </authorList>
    </citation>
    <scope>NUCLEOTIDE SEQUENCE [LARGE SCALE GENOMIC DNA]</scope>
    <source>
        <strain evidence="4 5">San01</strain>
    </source>
</reference>
<dbReference type="Proteomes" id="UP000283128">
    <property type="component" value="Unassembled WGS sequence"/>
</dbReference>
<dbReference type="InterPro" id="IPR045336">
    <property type="entry name" value="MmgE_PrpD_N"/>
</dbReference>
<dbReference type="InterPro" id="IPR042188">
    <property type="entry name" value="MmgE/PrpD_sf_2"/>
</dbReference>
<gene>
    <name evidence="4" type="ORF">EOT10_06760</name>
</gene>
<keyword evidence="5" id="KW-1185">Reference proteome</keyword>
<organism evidence="4 5">
    <name type="scientific">Streptomyces antnestii</name>
    <dbReference type="NCBI Taxonomy" id="2494256"/>
    <lineage>
        <taxon>Bacteria</taxon>
        <taxon>Bacillati</taxon>
        <taxon>Actinomycetota</taxon>
        <taxon>Actinomycetes</taxon>
        <taxon>Kitasatosporales</taxon>
        <taxon>Streptomycetaceae</taxon>
        <taxon>Streptomyces</taxon>
    </lineage>
</organism>
<evidence type="ECO:0000259" key="2">
    <source>
        <dbReference type="Pfam" id="PF03972"/>
    </source>
</evidence>
<comment type="similarity">
    <text evidence="1">Belongs to the PrpD family.</text>
</comment>
<dbReference type="GO" id="GO:0016829">
    <property type="term" value="F:lyase activity"/>
    <property type="evidence" value="ECO:0007669"/>
    <property type="project" value="InterPro"/>
</dbReference>
<dbReference type="Pfam" id="PF19305">
    <property type="entry name" value="MmgE_PrpD_C"/>
    <property type="match status" value="1"/>
</dbReference>
<evidence type="ECO:0000313" key="5">
    <source>
        <dbReference type="Proteomes" id="UP000283128"/>
    </source>
</evidence>
<sequence>MTAADHRDGAADALGALARFTVRTRIDDLPAPVVTKAKHHLLDTLGAALAGTDSAETSALCAALTATEPTGEAAVWGTCLTLTPRSAALVNGVSAHAFELDDSGGCDHSGAVVVPAALAALQATDRVVSGARLLTAVVLGYDVARRVLEALGGYTPHNQAGWHSTGTCGPFGAAAAAAHVLGLDAPRTAHALALSASSSGGVWAFVHDGAMSKRLHAGRAAESGLTAALLAAHGVTGPAHVFEDVWGGFLRTLAPAHQAPDALTAGLGRRWRISRCSIKPYASCRSTHSAVDAVGAVLDAHGLGRDDVTGVHVRLSTFVHGMCGGTEVDSLPAAQLSLPYAIAARIALGRADLTAYDLDNRRSPHVRSVLDRIVLDVDTAMHSDAEPVITLTTRAGTVHTRQVADPLGSATNPLDAHAVAAKFHGLAGRVMAPRQAGSVADAVEGLDTMRDARELVRHLSGARPPGLSGRRAVVDAMQET</sequence>
<dbReference type="InterPro" id="IPR042183">
    <property type="entry name" value="MmgE/PrpD_sf_1"/>
</dbReference>
<evidence type="ECO:0000256" key="1">
    <source>
        <dbReference type="ARBA" id="ARBA00006174"/>
    </source>
</evidence>
<feature type="domain" description="MmgE/PrpD N-terminal" evidence="2">
    <location>
        <begin position="16"/>
        <end position="254"/>
    </location>
</feature>
<dbReference type="InterPro" id="IPR036148">
    <property type="entry name" value="MmgE/PrpD_sf"/>
</dbReference>
<dbReference type="RefSeq" id="WP_127827123.1">
    <property type="nucleotide sequence ID" value="NZ_RZYA01000002.1"/>
</dbReference>
<comment type="caution">
    <text evidence="4">The sequence shown here is derived from an EMBL/GenBank/DDBJ whole genome shotgun (WGS) entry which is preliminary data.</text>
</comment>
<dbReference type="Pfam" id="PF03972">
    <property type="entry name" value="MmgE_PrpD_N"/>
    <property type="match status" value="1"/>
</dbReference>
<evidence type="ECO:0000313" key="4">
    <source>
        <dbReference type="EMBL" id="RVU27968.1"/>
    </source>
</evidence>
<feature type="domain" description="MmgE/PrpD C-terminal" evidence="3">
    <location>
        <begin position="281"/>
        <end position="443"/>
    </location>
</feature>
<dbReference type="OrthoDB" id="9797528at2"/>
<dbReference type="PANTHER" id="PTHR16943">
    <property type="entry name" value="2-METHYLCITRATE DEHYDRATASE-RELATED"/>
    <property type="match status" value="1"/>
</dbReference>
<dbReference type="Gene3D" id="1.10.4100.10">
    <property type="entry name" value="2-methylcitrate dehydratase PrpD"/>
    <property type="match status" value="1"/>
</dbReference>
<name>A0A437Q0D4_9ACTN</name>